<reference evidence="3" key="3">
    <citation type="submission" date="2020-12" db="UniProtKB">
        <authorList>
            <consortium name="EnsemblPlants"/>
        </authorList>
    </citation>
    <scope>IDENTIFICATION</scope>
</reference>
<dbReference type="Gramene" id="Pp3c1_3291V3.1">
    <property type="protein sequence ID" value="Pp3c1_3291V3.1"/>
    <property type="gene ID" value="Pp3c1_3291"/>
</dbReference>
<name>A0A2K1L6T8_PHYPA</name>
<accession>A0A2K1L6T8</accession>
<feature type="signal peptide" evidence="1">
    <location>
        <begin position="1"/>
        <end position="22"/>
    </location>
</feature>
<dbReference type="EnsemblPlants" id="Pp3c1_3291V3.1">
    <property type="protein sequence ID" value="Pp3c1_3291V3.1"/>
    <property type="gene ID" value="Pp3c1_3291"/>
</dbReference>
<evidence type="ECO:0008006" key="5">
    <source>
        <dbReference type="Google" id="ProtNLM"/>
    </source>
</evidence>
<dbReference type="InParanoid" id="A0A2K1L6T8"/>
<keyword evidence="4" id="KW-1185">Reference proteome</keyword>
<feature type="chain" id="PRO_5036043133" description="Secreted protein" evidence="1">
    <location>
        <begin position="23"/>
        <end position="95"/>
    </location>
</feature>
<evidence type="ECO:0000313" key="3">
    <source>
        <dbReference type="EnsemblPlants" id="Pp3c1_3291V3.1"/>
    </source>
</evidence>
<keyword evidence="1" id="KW-0732">Signal</keyword>
<gene>
    <name evidence="2" type="ORF">PHYPA_000134</name>
</gene>
<organism evidence="2">
    <name type="scientific">Physcomitrium patens</name>
    <name type="common">Spreading-leaved earth moss</name>
    <name type="synonym">Physcomitrella patens</name>
    <dbReference type="NCBI Taxonomy" id="3218"/>
    <lineage>
        <taxon>Eukaryota</taxon>
        <taxon>Viridiplantae</taxon>
        <taxon>Streptophyta</taxon>
        <taxon>Embryophyta</taxon>
        <taxon>Bryophyta</taxon>
        <taxon>Bryophytina</taxon>
        <taxon>Bryopsida</taxon>
        <taxon>Funariidae</taxon>
        <taxon>Funariales</taxon>
        <taxon>Funariaceae</taxon>
        <taxon>Physcomitrium</taxon>
    </lineage>
</organism>
<dbReference type="AlphaFoldDB" id="A0A2K1L6T8"/>
<reference evidence="2 4" key="2">
    <citation type="journal article" date="2018" name="Plant J.">
        <title>The Physcomitrella patens chromosome-scale assembly reveals moss genome structure and evolution.</title>
        <authorList>
            <person name="Lang D."/>
            <person name="Ullrich K.K."/>
            <person name="Murat F."/>
            <person name="Fuchs J."/>
            <person name="Jenkins J."/>
            <person name="Haas F.B."/>
            <person name="Piednoel M."/>
            <person name="Gundlach H."/>
            <person name="Van Bel M."/>
            <person name="Meyberg R."/>
            <person name="Vives C."/>
            <person name="Morata J."/>
            <person name="Symeonidi A."/>
            <person name="Hiss M."/>
            <person name="Muchero W."/>
            <person name="Kamisugi Y."/>
            <person name="Saleh O."/>
            <person name="Blanc G."/>
            <person name="Decker E.L."/>
            <person name="van Gessel N."/>
            <person name="Grimwood J."/>
            <person name="Hayes R.D."/>
            <person name="Graham S.W."/>
            <person name="Gunter L.E."/>
            <person name="McDaniel S.F."/>
            <person name="Hoernstein S.N.W."/>
            <person name="Larsson A."/>
            <person name="Li F.W."/>
            <person name="Perroud P.F."/>
            <person name="Phillips J."/>
            <person name="Ranjan P."/>
            <person name="Rokshar D.S."/>
            <person name="Rothfels C.J."/>
            <person name="Schneider L."/>
            <person name="Shu S."/>
            <person name="Stevenson D.W."/>
            <person name="Thummler F."/>
            <person name="Tillich M."/>
            <person name="Villarreal Aguilar J.C."/>
            <person name="Widiez T."/>
            <person name="Wong G.K."/>
            <person name="Wymore A."/>
            <person name="Zhang Y."/>
            <person name="Zimmer A.D."/>
            <person name="Quatrano R.S."/>
            <person name="Mayer K.F.X."/>
            <person name="Goodstein D."/>
            <person name="Casacuberta J.M."/>
            <person name="Vandepoele K."/>
            <person name="Reski R."/>
            <person name="Cuming A.C."/>
            <person name="Tuskan G.A."/>
            <person name="Maumus F."/>
            <person name="Salse J."/>
            <person name="Schmutz J."/>
            <person name="Rensing S.A."/>
        </authorList>
    </citation>
    <scope>NUCLEOTIDE SEQUENCE [LARGE SCALE GENOMIC DNA]</scope>
    <source>
        <strain evidence="3 4">cv. Gransden 2004</strain>
    </source>
</reference>
<reference evidence="2 4" key="1">
    <citation type="journal article" date="2008" name="Science">
        <title>The Physcomitrella genome reveals evolutionary insights into the conquest of land by plants.</title>
        <authorList>
            <person name="Rensing S."/>
            <person name="Lang D."/>
            <person name="Zimmer A."/>
            <person name="Terry A."/>
            <person name="Salamov A."/>
            <person name="Shapiro H."/>
            <person name="Nishiyama T."/>
            <person name="Perroud P.-F."/>
            <person name="Lindquist E."/>
            <person name="Kamisugi Y."/>
            <person name="Tanahashi T."/>
            <person name="Sakakibara K."/>
            <person name="Fujita T."/>
            <person name="Oishi K."/>
            <person name="Shin-I T."/>
            <person name="Kuroki Y."/>
            <person name="Toyoda A."/>
            <person name="Suzuki Y."/>
            <person name="Hashimoto A."/>
            <person name="Yamaguchi K."/>
            <person name="Sugano A."/>
            <person name="Kohara Y."/>
            <person name="Fujiyama A."/>
            <person name="Anterola A."/>
            <person name="Aoki S."/>
            <person name="Ashton N."/>
            <person name="Barbazuk W.B."/>
            <person name="Barker E."/>
            <person name="Bennetzen J."/>
            <person name="Bezanilla M."/>
            <person name="Blankenship R."/>
            <person name="Cho S.H."/>
            <person name="Dutcher S."/>
            <person name="Estelle M."/>
            <person name="Fawcett J.A."/>
            <person name="Gundlach H."/>
            <person name="Hanada K."/>
            <person name="Heyl A."/>
            <person name="Hicks K.A."/>
            <person name="Hugh J."/>
            <person name="Lohr M."/>
            <person name="Mayer K."/>
            <person name="Melkozernov A."/>
            <person name="Murata T."/>
            <person name="Nelson D."/>
            <person name="Pils B."/>
            <person name="Prigge M."/>
            <person name="Reiss B."/>
            <person name="Renner T."/>
            <person name="Rombauts S."/>
            <person name="Rushton P."/>
            <person name="Sanderfoot A."/>
            <person name="Schween G."/>
            <person name="Shiu S.-H."/>
            <person name="Stueber K."/>
            <person name="Theodoulou F.L."/>
            <person name="Tu H."/>
            <person name="Van de Peer Y."/>
            <person name="Verrier P.J."/>
            <person name="Waters E."/>
            <person name="Wood A."/>
            <person name="Yang L."/>
            <person name="Cove D."/>
            <person name="Cuming A."/>
            <person name="Hasebe M."/>
            <person name="Lucas S."/>
            <person name="Mishler D.B."/>
            <person name="Reski R."/>
            <person name="Grigoriev I."/>
            <person name="Quatrano R.S."/>
            <person name="Boore J.L."/>
        </authorList>
    </citation>
    <scope>NUCLEOTIDE SEQUENCE [LARGE SCALE GENOMIC DNA]</scope>
    <source>
        <strain evidence="3 4">cv. Gransden 2004</strain>
    </source>
</reference>
<protein>
    <recommendedName>
        <fullName evidence="5">Secreted protein</fullName>
    </recommendedName>
</protein>
<evidence type="ECO:0000313" key="4">
    <source>
        <dbReference type="Proteomes" id="UP000006727"/>
    </source>
</evidence>
<proteinExistence type="predicted"/>
<evidence type="ECO:0000256" key="1">
    <source>
        <dbReference type="SAM" id="SignalP"/>
    </source>
</evidence>
<dbReference type="EMBL" id="ABEU02000001">
    <property type="protein sequence ID" value="PNR61711.1"/>
    <property type="molecule type" value="Genomic_DNA"/>
</dbReference>
<dbReference type="Proteomes" id="UP000006727">
    <property type="component" value="Chromosome 1"/>
</dbReference>
<sequence length="95" mass="10882">MSDLSRSLISFFLFLSLSFTLSFQSISESPSGWAFLISFLSFLLSLQERSAAVCVCVTTFGRCFQECSTLQIYGFVNHREVWDIAFAFIFDHLLR</sequence>
<evidence type="ECO:0000313" key="2">
    <source>
        <dbReference type="EMBL" id="PNR61711.1"/>
    </source>
</evidence>